<feature type="transmembrane region" description="Helical" evidence="2">
    <location>
        <begin position="332"/>
        <end position="358"/>
    </location>
</feature>
<evidence type="ECO:0000313" key="5">
    <source>
        <dbReference type="Proteomes" id="UP001500956"/>
    </source>
</evidence>
<proteinExistence type="predicted"/>
<keyword evidence="2" id="KW-1133">Transmembrane helix</keyword>
<dbReference type="InterPro" id="IPR018476">
    <property type="entry name" value="GlyceroP-diester-Pdiesterase_M"/>
</dbReference>
<dbReference type="EMBL" id="BAABID010000004">
    <property type="protein sequence ID" value="GAA4720981.1"/>
    <property type="molecule type" value="Genomic_DNA"/>
</dbReference>
<feature type="transmembrane region" description="Helical" evidence="2">
    <location>
        <begin position="289"/>
        <end position="312"/>
    </location>
</feature>
<comment type="caution">
    <text evidence="4">The sequence shown here is derived from an EMBL/GenBank/DDBJ whole genome shotgun (WGS) entry which is preliminary data.</text>
</comment>
<sequence length="403" mass="41357">MSTPDQPSSPSGWGEAPRPPAYGQYGPGQYGAGQYGQGRYGQAPDGGTPGQQPAGAPNPYGPAATRPGIVPLRPLSLGEVYDGAFGAVRHNPAVLLGMVSVVVAVATVLATLLSRVAVPFLTGALSDAVARQPDLAPLEAEVPLFAELLALSGALTLTFLIAQPIAEGLITASVSQSVIGRKLAPGQVWARVRPRLATLVGWMVVRTLAVTVGVFALTFTVALLAGFAAAASGSIGLAVLVALVAGLACVALVLWLWVRFLLVVPALVLEGRPLLATVARAWRLTRQNYWRILGTVLLANVIASLAGQVVGYPLALVGFAVDEQTGGLWGTVVVSVVASVIASVVLLVFTSGVVALVYTDVRMRREGLDVRLAEAAARAAQEPAPGASDGPTPPPTTGPGAQW</sequence>
<evidence type="ECO:0000259" key="3">
    <source>
        <dbReference type="Pfam" id="PF10110"/>
    </source>
</evidence>
<feature type="compositionally biased region" description="Low complexity" evidence="1">
    <location>
        <begin position="40"/>
        <end position="64"/>
    </location>
</feature>
<keyword evidence="2" id="KW-0472">Membrane</keyword>
<organism evidence="4 5">
    <name type="scientific">Isoptericola chiayiensis</name>
    <dbReference type="NCBI Taxonomy" id="579446"/>
    <lineage>
        <taxon>Bacteria</taxon>
        <taxon>Bacillati</taxon>
        <taxon>Actinomycetota</taxon>
        <taxon>Actinomycetes</taxon>
        <taxon>Micrococcales</taxon>
        <taxon>Promicromonosporaceae</taxon>
        <taxon>Isoptericola</taxon>
    </lineage>
</organism>
<keyword evidence="5" id="KW-1185">Reference proteome</keyword>
<accession>A0ABP8Y4M9</accession>
<feature type="compositionally biased region" description="Gly residues" evidence="1">
    <location>
        <begin position="25"/>
        <end position="39"/>
    </location>
</feature>
<dbReference type="Proteomes" id="UP001500956">
    <property type="component" value="Unassembled WGS sequence"/>
</dbReference>
<dbReference type="Pfam" id="PF10110">
    <property type="entry name" value="GPDPase_memb"/>
    <property type="match status" value="1"/>
</dbReference>
<feature type="compositionally biased region" description="Low complexity" evidence="1">
    <location>
        <begin position="379"/>
        <end position="390"/>
    </location>
</feature>
<gene>
    <name evidence="4" type="ORF">GCM10023216_07560</name>
</gene>
<dbReference type="RefSeq" id="WP_172148352.1">
    <property type="nucleotide sequence ID" value="NZ_BAABID010000004.1"/>
</dbReference>
<feature type="transmembrane region" description="Helical" evidence="2">
    <location>
        <begin position="203"/>
        <end position="229"/>
    </location>
</feature>
<name>A0ABP8Y4M9_9MICO</name>
<feature type="region of interest" description="Disordered" evidence="1">
    <location>
        <begin position="1"/>
        <end position="65"/>
    </location>
</feature>
<feature type="compositionally biased region" description="Polar residues" evidence="1">
    <location>
        <begin position="1"/>
        <end position="11"/>
    </location>
</feature>
<feature type="region of interest" description="Disordered" evidence="1">
    <location>
        <begin position="379"/>
        <end position="403"/>
    </location>
</feature>
<protein>
    <recommendedName>
        <fullName evidence="3">Glycerophosphoryl diester phosphodiesterase membrane domain-containing protein</fullName>
    </recommendedName>
</protein>
<evidence type="ECO:0000313" key="4">
    <source>
        <dbReference type="EMBL" id="GAA4720981.1"/>
    </source>
</evidence>
<feature type="domain" description="Glycerophosphoryl diester phosphodiesterase membrane" evidence="3">
    <location>
        <begin position="244"/>
        <end position="366"/>
    </location>
</feature>
<evidence type="ECO:0000256" key="1">
    <source>
        <dbReference type="SAM" id="MobiDB-lite"/>
    </source>
</evidence>
<reference evidence="5" key="1">
    <citation type="journal article" date="2019" name="Int. J. Syst. Evol. Microbiol.">
        <title>The Global Catalogue of Microorganisms (GCM) 10K type strain sequencing project: providing services to taxonomists for standard genome sequencing and annotation.</title>
        <authorList>
            <consortium name="The Broad Institute Genomics Platform"/>
            <consortium name="The Broad Institute Genome Sequencing Center for Infectious Disease"/>
            <person name="Wu L."/>
            <person name="Ma J."/>
        </authorList>
    </citation>
    <scope>NUCLEOTIDE SEQUENCE [LARGE SCALE GENOMIC DNA]</scope>
    <source>
        <strain evidence="5">JCM 18063</strain>
    </source>
</reference>
<evidence type="ECO:0000256" key="2">
    <source>
        <dbReference type="SAM" id="Phobius"/>
    </source>
</evidence>
<feature type="transmembrane region" description="Helical" evidence="2">
    <location>
        <begin position="94"/>
        <end position="122"/>
    </location>
</feature>
<keyword evidence="2" id="KW-0812">Transmembrane</keyword>
<feature type="transmembrane region" description="Helical" evidence="2">
    <location>
        <begin position="235"/>
        <end position="268"/>
    </location>
</feature>